<dbReference type="GO" id="GO:0071618">
    <property type="term" value="F:lysophosphatidylethanolamine acyltransferase activity"/>
    <property type="evidence" value="ECO:0007669"/>
    <property type="project" value="TreeGrafter"/>
</dbReference>
<dbReference type="Gene3D" id="1.10.238.10">
    <property type="entry name" value="EF-hand"/>
    <property type="match status" value="1"/>
</dbReference>
<dbReference type="AlphaFoldDB" id="A0A4S4E3U5"/>
<evidence type="ECO:0000256" key="2">
    <source>
        <dbReference type="ARBA" id="ARBA00008655"/>
    </source>
</evidence>
<evidence type="ECO:0000256" key="4">
    <source>
        <dbReference type="ARBA" id="ARBA00022692"/>
    </source>
</evidence>
<keyword evidence="7" id="KW-0472">Membrane</keyword>
<dbReference type="InterPro" id="IPR011992">
    <property type="entry name" value="EF-hand-dom_pair"/>
</dbReference>
<dbReference type="SMART" id="SM00563">
    <property type="entry name" value="PlsC"/>
    <property type="match status" value="1"/>
</dbReference>
<evidence type="ECO:0000256" key="7">
    <source>
        <dbReference type="ARBA" id="ARBA00023136"/>
    </source>
</evidence>
<evidence type="ECO:0000256" key="3">
    <source>
        <dbReference type="ARBA" id="ARBA00022679"/>
    </source>
</evidence>
<keyword evidence="8" id="KW-0012">Acyltransferase</keyword>
<evidence type="ECO:0000256" key="5">
    <source>
        <dbReference type="ARBA" id="ARBA00022989"/>
    </source>
</evidence>
<evidence type="ECO:0000256" key="1">
    <source>
        <dbReference type="ARBA" id="ARBA00004370"/>
    </source>
</evidence>
<keyword evidence="6" id="KW-0443">Lipid metabolism</keyword>
<gene>
    <name evidence="10" type="ORF">TEA_005643</name>
</gene>
<dbReference type="Proteomes" id="UP000306102">
    <property type="component" value="Unassembled WGS sequence"/>
</dbReference>
<dbReference type="SUPFAM" id="SSF47473">
    <property type="entry name" value="EF-hand"/>
    <property type="match status" value="1"/>
</dbReference>
<dbReference type="InterPro" id="IPR002123">
    <property type="entry name" value="Plipid/glycerol_acylTrfase"/>
</dbReference>
<evidence type="ECO:0000259" key="9">
    <source>
        <dbReference type="SMART" id="SM00563"/>
    </source>
</evidence>
<dbReference type="EMBL" id="SDRB02007813">
    <property type="protein sequence ID" value="THG10558.1"/>
    <property type="molecule type" value="Genomic_DNA"/>
</dbReference>
<reference evidence="10 11" key="1">
    <citation type="journal article" date="2018" name="Proc. Natl. Acad. Sci. U.S.A.">
        <title>Draft genome sequence of Camellia sinensis var. sinensis provides insights into the evolution of the tea genome and tea quality.</title>
        <authorList>
            <person name="Wei C."/>
            <person name="Yang H."/>
            <person name="Wang S."/>
            <person name="Zhao J."/>
            <person name="Liu C."/>
            <person name="Gao L."/>
            <person name="Xia E."/>
            <person name="Lu Y."/>
            <person name="Tai Y."/>
            <person name="She G."/>
            <person name="Sun J."/>
            <person name="Cao H."/>
            <person name="Tong W."/>
            <person name="Gao Q."/>
            <person name="Li Y."/>
            <person name="Deng W."/>
            <person name="Jiang X."/>
            <person name="Wang W."/>
            <person name="Chen Q."/>
            <person name="Zhang S."/>
            <person name="Li H."/>
            <person name="Wu J."/>
            <person name="Wang P."/>
            <person name="Li P."/>
            <person name="Shi C."/>
            <person name="Zheng F."/>
            <person name="Jian J."/>
            <person name="Huang B."/>
            <person name="Shan D."/>
            <person name="Shi M."/>
            <person name="Fang C."/>
            <person name="Yue Y."/>
            <person name="Li F."/>
            <person name="Li D."/>
            <person name="Wei S."/>
            <person name="Han B."/>
            <person name="Jiang C."/>
            <person name="Yin Y."/>
            <person name="Xia T."/>
            <person name="Zhang Z."/>
            <person name="Bennetzen J.L."/>
            <person name="Zhao S."/>
            <person name="Wan X."/>
        </authorList>
    </citation>
    <scope>NUCLEOTIDE SEQUENCE [LARGE SCALE GENOMIC DNA]</scope>
    <source>
        <strain evidence="11">cv. Shuchazao</strain>
        <tissue evidence="10">Leaf</tissue>
    </source>
</reference>
<feature type="domain" description="Phospholipid/glycerol acyltransferase" evidence="9">
    <location>
        <begin position="177"/>
        <end position="295"/>
    </location>
</feature>
<sequence>MAEHDPITPLLLKHRLSHPSSDEPQLIIPVDDNWGSKEEPPNRLHNYETNQIGNTHSAIQHPFEFLSAGPLSMPSSTTIDPFRSHKPQIEGVYEWLKILICVPIAIVRHLLSGLSLLIGYVATKLVLHGWKDKQNPMPKWRCRLMWVTRICARCILFSFGYHWIKRRGRPAPRETAPIVVSNHVSYIDPIFFFYELFPTIVASESHDSIPFVGTIIRAMQVVYVNRSSPSSRKHAVNEIKVAFHLSSSEAVDFLDTFLSMNPDSSGEVKIHDFFRVLRLKACNLSEKIFRVLDVEQKGKITFKQFLYGSAHVLKQPLFRQACELAFVECYTGGNHYITEQEDVIKQDLSLENMKNGFGNPKTAWNSFNHELGSSLTRAARSTACSAHLPYMRKWPLHVRPATFDPNLILK</sequence>
<dbReference type="PANTHER" id="PTHR23063">
    <property type="entry name" value="PHOSPHOLIPID ACYLTRANSFERASE"/>
    <property type="match status" value="1"/>
</dbReference>
<dbReference type="GO" id="GO:0016020">
    <property type="term" value="C:membrane"/>
    <property type="evidence" value="ECO:0007669"/>
    <property type="project" value="UniProtKB-SubCell"/>
</dbReference>
<evidence type="ECO:0000313" key="10">
    <source>
        <dbReference type="EMBL" id="THG10558.1"/>
    </source>
</evidence>
<evidence type="ECO:0000313" key="11">
    <source>
        <dbReference type="Proteomes" id="UP000306102"/>
    </source>
</evidence>
<dbReference type="PANTHER" id="PTHR23063:SF52">
    <property type="entry name" value="LYSOPHOSPHATIDYLCHOLINE ACYLTRANSFERASE"/>
    <property type="match status" value="1"/>
</dbReference>
<evidence type="ECO:0000256" key="6">
    <source>
        <dbReference type="ARBA" id="ARBA00023098"/>
    </source>
</evidence>
<dbReference type="Pfam" id="PF01553">
    <property type="entry name" value="Acyltransferase"/>
    <property type="match status" value="1"/>
</dbReference>
<comment type="similarity">
    <text evidence="2">Belongs to the 1-acyl-sn-glycerol-3-phosphate acyltransferase family.</text>
</comment>
<accession>A0A4S4E3U5</accession>
<keyword evidence="3" id="KW-0808">Transferase</keyword>
<keyword evidence="4" id="KW-0812">Transmembrane</keyword>
<proteinExistence type="inferred from homology"/>
<organism evidence="10 11">
    <name type="scientific">Camellia sinensis var. sinensis</name>
    <name type="common">China tea</name>
    <dbReference type="NCBI Taxonomy" id="542762"/>
    <lineage>
        <taxon>Eukaryota</taxon>
        <taxon>Viridiplantae</taxon>
        <taxon>Streptophyta</taxon>
        <taxon>Embryophyta</taxon>
        <taxon>Tracheophyta</taxon>
        <taxon>Spermatophyta</taxon>
        <taxon>Magnoliopsida</taxon>
        <taxon>eudicotyledons</taxon>
        <taxon>Gunneridae</taxon>
        <taxon>Pentapetalae</taxon>
        <taxon>asterids</taxon>
        <taxon>Ericales</taxon>
        <taxon>Theaceae</taxon>
        <taxon>Camellia</taxon>
    </lineage>
</organism>
<comment type="caution">
    <text evidence="10">The sequence shown here is derived from an EMBL/GenBank/DDBJ whole genome shotgun (WGS) entry which is preliminary data.</text>
</comment>
<name>A0A4S4E3U5_CAMSN</name>
<keyword evidence="11" id="KW-1185">Reference proteome</keyword>
<comment type="subcellular location">
    <subcellularLocation>
        <location evidence="1">Membrane</location>
    </subcellularLocation>
</comment>
<keyword evidence="5" id="KW-1133">Transmembrane helix</keyword>
<protein>
    <recommendedName>
        <fullName evidence="9">Phospholipid/glycerol acyltransferase domain-containing protein</fullName>
    </recommendedName>
</protein>
<dbReference type="SUPFAM" id="SSF69593">
    <property type="entry name" value="Glycerol-3-phosphate (1)-acyltransferase"/>
    <property type="match status" value="1"/>
</dbReference>
<dbReference type="GO" id="GO:0006644">
    <property type="term" value="P:phospholipid metabolic process"/>
    <property type="evidence" value="ECO:0007669"/>
    <property type="project" value="TreeGrafter"/>
</dbReference>
<dbReference type="STRING" id="542762.A0A4S4E3U5"/>
<evidence type="ECO:0000256" key="8">
    <source>
        <dbReference type="ARBA" id="ARBA00023315"/>
    </source>
</evidence>